<feature type="region of interest" description="Disordered" evidence="8">
    <location>
        <begin position="1"/>
        <end position="21"/>
    </location>
</feature>
<evidence type="ECO:0000256" key="7">
    <source>
        <dbReference type="ARBA" id="ARBA00023136"/>
    </source>
</evidence>
<dbReference type="RefSeq" id="WP_254166424.1">
    <property type="nucleotide sequence ID" value="NZ_JANAFB010000016.1"/>
</dbReference>
<gene>
    <name evidence="10" type="ORF">NBM05_08100</name>
</gene>
<evidence type="ECO:0000256" key="1">
    <source>
        <dbReference type="ARBA" id="ARBA00004651"/>
    </source>
</evidence>
<proteinExistence type="inferred from homology"/>
<evidence type="ECO:0000256" key="6">
    <source>
        <dbReference type="ARBA" id="ARBA00022989"/>
    </source>
</evidence>
<dbReference type="PANTHER" id="PTHR21716:SF53">
    <property type="entry name" value="PERMEASE PERM-RELATED"/>
    <property type="match status" value="1"/>
</dbReference>
<dbReference type="EMBL" id="JANAFB010000016">
    <property type="protein sequence ID" value="MCP3425968.1"/>
    <property type="molecule type" value="Genomic_DNA"/>
</dbReference>
<evidence type="ECO:0000313" key="10">
    <source>
        <dbReference type="EMBL" id="MCP3425968.1"/>
    </source>
</evidence>
<sequence length="372" mass="39302">MPDVPPAAGGEAPGRASSVPARPTITQRPIYTGFMVTVGVGLALLFYYVAVNVGALGGWITGAMFIALGLDPLVRWIESRGLPRPVGVGAVLLLLAGLATLLATVVIPNIARQALEFLNNFPDTFDRFLQSDIMVSLDQQFGIRDRVDAEAENFFSNLFSDSNVVGSFLNSLVNAGSTIAQVITGTLIVMFLALYFLASLPTIKAWGVRLAPTSKRPRVEELTEKITRSVGNYVMGQAIVALLNATVAFILMSILGVPFALLTAFVVALLAFVPLIGGVVAGILVTFIALLQGWQTALVYAACYFAYLQVEAYFVSPRIMKRAVAVPAAVAVIAVAGGGALWGVLGAIVAIPVAASGLLLLREILIPLQDRS</sequence>
<dbReference type="GO" id="GO:0055085">
    <property type="term" value="P:transmembrane transport"/>
    <property type="evidence" value="ECO:0007669"/>
    <property type="project" value="TreeGrafter"/>
</dbReference>
<feature type="transmembrane region" description="Helical" evidence="9">
    <location>
        <begin position="179"/>
        <end position="200"/>
    </location>
</feature>
<comment type="caution">
    <text evidence="10">The sequence shown here is derived from an EMBL/GenBank/DDBJ whole genome shotgun (WGS) entry which is preliminary data.</text>
</comment>
<dbReference type="PANTHER" id="PTHR21716">
    <property type="entry name" value="TRANSMEMBRANE PROTEIN"/>
    <property type="match status" value="1"/>
</dbReference>
<dbReference type="Proteomes" id="UP001139502">
    <property type="component" value="Unassembled WGS sequence"/>
</dbReference>
<comment type="subcellular location">
    <subcellularLocation>
        <location evidence="1">Cell membrane</location>
        <topology evidence="1">Multi-pass membrane protein</topology>
    </subcellularLocation>
</comment>
<feature type="transmembrane region" description="Helical" evidence="9">
    <location>
        <begin position="233"/>
        <end position="255"/>
    </location>
</feature>
<dbReference type="Pfam" id="PF01594">
    <property type="entry name" value="AI-2E_transport"/>
    <property type="match status" value="1"/>
</dbReference>
<feature type="compositionally biased region" description="Low complexity" evidence="8">
    <location>
        <begin position="1"/>
        <end position="14"/>
    </location>
</feature>
<dbReference type="GO" id="GO:0005886">
    <property type="term" value="C:plasma membrane"/>
    <property type="evidence" value="ECO:0007669"/>
    <property type="project" value="UniProtKB-SubCell"/>
</dbReference>
<dbReference type="InterPro" id="IPR002549">
    <property type="entry name" value="AI-2E-like"/>
</dbReference>
<dbReference type="AlphaFoldDB" id="A0A9X2HKK3"/>
<reference evidence="10" key="1">
    <citation type="submission" date="2022-06" db="EMBL/GenBank/DDBJ databases">
        <title>Rothia sp. isolated from sandalwood seedling.</title>
        <authorList>
            <person name="Tuikhar N."/>
            <person name="Kirdat K."/>
            <person name="Thorat V."/>
            <person name="Swetha P."/>
            <person name="Padma S."/>
            <person name="Sundararaj R."/>
            <person name="Yadav A."/>
        </authorList>
    </citation>
    <scope>NUCLEOTIDE SEQUENCE</scope>
    <source>
        <strain evidence="10">AR01</strain>
    </source>
</reference>
<comment type="similarity">
    <text evidence="2">Belongs to the autoinducer-2 exporter (AI-2E) (TC 2.A.86) family.</text>
</comment>
<protein>
    <submittedName>
        <fullName evidence="10">AI-2E family transporter</fullName>
    </submittedName>
</protein>
<evidence type="ECO:0000313" key="11">
    <source>
        <dbReference type="Proteomes" id="UP001139502"/>
    </source>
</evidence>
<evidence type="ECO:0000256" key="9">
    <source>
        <dbReference type="SAM" id="Phobius"/>
    </source>
</evidence>
<evidence type="ECO:0000256" key="2">
    <source>
        <dbReference type="ARBA" id="ARBA00009773"/>
    </source>
</evidence>
<name>A0A9X2HKK3_9MICC</name>
<keyword evidence="11" id="KW-1185">Reference proteome</keyword>
<feature type="transmembrane region" description="Helical" evidence="9">
    <location>
        <begin position="30"/>
        <end position="50"/>
    </location>
</feature>
<evidence type="ECO:0000256" key="4">
    <source>
        <dbReference type="ARBA" id="ARBA00022475"/>
    </source>
</evidence>
<evidence type="ECO:0000256" key="5">
    <source>
        <dbReference type="ARBA" id="ARBA00022692"/>
    </source>
</evidence>
<evidence type="ECO:0000256" key="3">
    <source>
        <dbReference type="ARBA" id="ARBA00022448"/>
    </source>
</evidence>
<keyword evidence="3" id="KW-0813">Transport</keyword>
<evidence type="ECO:0000256" key="8">
    <source>
        <dbReference type="SAM" id="MobiDB-lite"/>
    </source>
</evidence>
<feature type="transmembrane region" description="Helical" evidence="9">
    <location>
        <begin position="56"/>
        <end position="74"/>
    </location>
</feature>
<feature type="transmembrane region" description="Helical" evidence="9">
    <location>
        <begin position="328"/>
        <end position="361"/>
    </location>
</feature>
<accession>A0A9X2HKK3</accession>
<feature type="transmembrane region" description="Helical" evidence="9">
    <location>
        <begin position="261"/>
        <end position="290"/>
    </location>
</feature>
<keyword evidence="4" id="KW-1003">Cell membrane</keyword>
<feature type="transmembrane region" description="Helical" evidence="9">
    <location>
        <begin position="297"/>
        <end position="316"/>
    </location>
</feature>
<feature type="transmembrane region" description="Helical" evidence="9">
    <location>
        <begin position="86"/>
        <end position="111"/>
    </location>
</feature>
<keyword evidence="5 9" id="KW-0812">Transmembrane</keyword>
<organism evidence="10 11">
    <name type="scientific">Rothia santali</name>
    <dbReference type="NCBI Taxonomy" id="2949643"/>
    <lineage>
        <taxon>Bacteria</taxon>
        <taxon>Bacillati</taxon>
        <taxon>Actinomycetota</taxon>
        <taxon>Actinomycetes</taxon>
        <taxon>Micrococcales</taxon>
        <taxon>Micrococcaceae</taxon>
        <taxon>Rothia</taxon>
    </lineage>
</organism>
<keyword evidence="7 9" id="KW-0472">Membrane</keyword>
<keyword evidence="6 9" id="KW-1133">Transmembrane helix</keyword>